<dbReference type="InterPro" id="IPR016024">
    <property type="entry name" value="ARM-type_fold"/>
</dbReference>
<dbReference type="RefSeq" id="XP_002956340.1">
    <property type="nucleotide sequence ID" value="XM_002956294.1"/>
</dbReference>
<dbReference type="SMART" id="SM00185">
    <property type="entry name" value="ARM"/>
    <property type="match status" value="6"/>
</dbReference>
<dbReference type="Proteomes" id="UP000001058">
    <property type="component" value="Unassembled WGS sequence"/>
</dbReference>
<dbReference type="GeneID" id="9619426"/>
<dbReference type="STRING" id="3068.D8UCF6"/>
<evidence type="ECO:0000313" key="6">
    <source>
        <dbReference type="Proteomes" id="UP000001058"/>
    </source>
</evidence>
<dbReference type="Pfam" id="PF00514">
    <property type="entry name" value="Arm"/>
    <property type="match status" value="3"/>
</dbReference>
<evidence type="ECO:0000256" key="2">
    <source>
        <dbReference type="ARBA" id="ARBA00022448"/>
    </source>
</evidence>
<keyword evidence="6" id="KW-1185">Reference proteome</keyword>
<dbReference type="SUPFAM" id="SSF48371">
    <property type="entry name" value="ARM repeat"/>
    <property type="match status" value="1"/>
</dbReference>
<comment type="similarity">
    <text evidence="1">Belongs to the importin alpha family.</text>
</comment>
<dbReference type="AlphaFoldDB" id="D8UCF6"/>
<dbReference type="InterPro" id="IPR011989">
    <property type="entry name" value="ARM-like"/>
</dbReference>
<gene>
    <name evidence="5" type="ORF">VOLCADRAFT_97316</name>
</gene>
<protein>
    <recommendedName>
        <fullName evidence="7">Importin subunit alpha</fullName>
    </recommendedName>
</protein>
<evidence type="ECO:0000313" key="5">
    <source>
        <dbReference type="EMBL" id="EFJ42484.1"/>
    </source>
</evidence>
<accession>D8UCF6</accession>
<dbReference type="PANTHER" id="PTHR23316">
    <property type="entry name" value="IMPORTIN ALPHA"/>
    <property type="match status" value="1"/>
</dbReference>
<dbReference type="eggNOG" id="KOG0166">
    <property type="taxonomic scope" value="Eukaryota"/>
</dbReference>
<evidence type="ECO:0000256" key="1">
    <source>
        <dbReference type="ARBA" id="ARBA00010394"/>
    </source>
</evidence>
<evidence type="ECO:0008006" key="7">
    <source>
        <dbReference type="Google" id="ProtNLM"/>
    </source>
</evidence>
<keyword evidence="3" id="KW-0653">Protein transport</keyword>
<proteinExistence type="inferred from homology"/>
<name>D8UCF6_VOLCA</name>
<organism evidence="6">
    <name type="scientific">Volvox carteri f. nagariensis</name>
    <dbReference type="NCBI Taxonomy" id="3068"/>
    <lineage>
        <taxon>Eukaryota</taxon>
        <taxon>Viridiplantae</taxon>
        <taxon>Chlorophyta</taxon>
        <taxon>core chlorophytes</taxon>
        <taxon>Chlorophyceae</taxon>
        <taxon>CS clade</taxon>
        <taxon>Chlamydomonadales</taxon>
        <taxon>Volvocaceae</taxon>
        <taxon>Volvox</taxon>
    </lineage>
</organism>
<dbReference type="InterPro" id="IPR000225">
    <property type="entry name" value="Armadillo"/>
</dbReference>
<dbReference type="EMBL" id="GL378381">
    <property type="protein sequence ID" value="EFJ42484.1"/>
    <property type="molecule type" value="Genomic_DNA"/>
</dbReference>
<dbReference type="GO" id="GO:0015031">
    <property type="term" value="P:protein transport"/>
    <property type="evidence" value="ECO:0007669"/>
    <property type="project" value="UniProtKB-KW"/>
</dbReference>
<feature type="repeat" description="ARM" evidence="4">
    <location>
        <begin position="248"/>
        <end position="276"/>
    </location>
</feature>
<dbReference type="KEGG" id="vcn:VOLCADRAFT_97316"/>
<dbReference type="InParanoid" id="D8UCF6"/>
<reference evidence="5 6" key="1">
    <citation type="journal article" date="2010" name="Science">
        <title>Genomic analysis of organismal complexity in the multicellular green alga Volvox carteri.</title>
        <authorList>
            <person name="Prochnik S.E."/>
            <person name="Umen J."/>
            <person name="Nedelcu A.M."/>
            <person name="Hallmann A."/>
            <person name="Miller S.M."/>
            <person name="Nishii I."/>
            <person name="Ferris P."/>
            <person name="Kuo A."/>
            <person name="Mitros T."/>
            <person name="Fritz-Laylin L.K."/>
            <person name="Hellsten U."/>
            <person name="Chapman J."/>
            <person name="Simakov O."/>
            <person name="Rensing S.A."/>
            <person name="Terry A."/>
            <person name="Pangilinan J."/>
            <person name="Kapitonov V."/>
            <person name="Jurka J."/>
            <person name="Salamov A."/>
            <person name="Shapiro H."/>
            <person name="Schmutz J."/>
            <person name="Grimwood J."/>
            <person name="Lindquist E."/>
            <person name="Lucas S."/>
            <person name="Grigoriev I.V."/>
            <person name="Schmitt R."/>
            <person name="Kirk D."/>
            <person name="Rokhsar D.S."/>
        </authorList>
    </citation>
    <scope>NUCLEOTIDE SEQUENCE [LARGE SCALE GENOMIC DNA]</scope>
    <source>
        <strain evidence="6">f. Nagariensis / Eve</strain>
    </source>
</reference>
<dbReference type="OrthoDB" id="29145at2759"/>
<keyword evidence="2" id="KW-0813">Transport</keyword>
<sequence length="382" mass="40475">MKAADGFAGSPGRTTLLVQDLASLGLSADSMNRSAGPDFCEVLIGFLEPSDRPQLQAVGALGEIANDSPKWRDYALDSNVLPPLLDLLKRDVKLSTLRVASRTLFLFCKGGPSPRLLDKQTLPAIARLVDHSDGEVITEACWALADLSKGNYASSYVDEIIELGICRRLPELLKHPSPYVVLAALSLASHIAAGSAKQTQAVIDCGALSCLVVLFANPKDSIKEEACFAVSNIMAGTKDQIQSAIDAGLIPPLVELMSNPNINVRREAAIALCNATPASSMAQIAFLVQNGAISAFCDLLAVADEVIVRTALEGLENILKAGQQQASSNSSGGAEVTNPFAQLILDAEDLCTKIEHAQDHPNEDLYLKAHGIAITYLSAESD</sequence>
<dbReference type="Gene3D" id="1.25.10.10">
    <property type="entry name" value="Leucine-rich Repeat Variant"/>
    <property type="match status" value="1"/>
</dbReference>
<evidence type="ECO:0000256" key="4">
    <source>
        <dbReference type="PROSITE-ProRule" id="PRU00259"/>
    </source>
</evidence>
<evidence type="ECO:0000256" key="3">
    <source>
        <dbReference type="ARBA" id="ARBA00022927"/>
    </source>
</evidence>
<dbReference type="PROSITE" id="PS50176">
    <property type="entry name" value="ARM_REPEAT"/>
    <property type="match status" value="1"/>
</dbReference>